<evidence type="ECO:0000313" key="3">
    <source>
        <dbReference type="Proteomes" id="UP000290289"/>
    </source>
</evidence>
<sequence length="117" mass="13403">MDGRGVYTSTVEQKLYTICKQIILLDTISPSFIFRRGLENVTDVEDAQRANLNCKERLDSLVLEWSYSSDTRETEYVVLDMLQPHTKLKELTIKSYAGKEFSSWVGVLLSLIWCSCA</sequence>
<evidence type="ECO:0000313" key="2">
    <source>
        <dbReference type="EMBL" id="RXI03771.1"/>
    </source>
</evidence>
<comment type="caution">
    <text evidence="2">The sequence shown here is derived from an EMBL/GenBank/DDBJ whole genome shotgun (WGS) entry which is preliminary data.</text>
</comment>
<protein>
    <recommendedName>
        <fullName evidence="1">R13L1/DRL21-like LRR repeat region domain-containing protein</fullName>
    </recommendedName>
</protein>
<name>A0A498K8C0_MALDO</name>
<dbReference type="InterPro" id="IPR056789">
    <property type="entry name" value="LRR_R13L1-DRL21"/>
</dbReference>
<evidence type="ECO:0000259" key="1">
    <source>
        <dbReference type="Pfam" id="PF25019"/>
    </source>
</evidence>
<keyword evidence="3" id="KW-1185">Reference proteome</keyword>
<dbReference type="AlphaFoldDB" id="A0A498K8C0"/>
<feature type="domain" description="R13L1/DRL21-like LRR repeat region" evidence="1">
    <location>
        <begin position="36"/>
        <end position="108"/>
    </location>
</feature>
<dbReference type="Pfam" id="PF25019">
    <property type="entry name" value="LRR_R13L1-DRL21"/>
    <property type="match status" value="1"/>
</dbReference>
<dbReference type="Proteomes" id="UP000290289">
    <property type="component" value="Chromosome 3"/>
</dbReference>
<accession>A0A498K8C0</accession>
<organism evidence="2 3">
    <name type="scientific">Malus domestica</name>
    <name type="common">Apple</name>
    <name type="synonym">Pyrus malus</name>
    <dbReference type="NCBI Taxonomy" id="3750"/>
    <lineage>
        <taxon>Eukaryota</taxon>
        <taxon>Viridiplantae</taxon>
        <taxon>Streptophyta</taxon>
        <taxon>Embryophyta</taxon>
        <taxon>Tracheophyta</taxon>
        <taxon>Spermatophyta</taxon>
        <taxon>Magnoliopsida</taxon>
        <taxon>eudicotyledons</taxon>
        <taxon>Gunneridae</taxon>
        <taxon>Pentapetalae</taxon>
        <taxon>rosids</taxon>
        <taxon>fabids</taxon>
        <taxon>Rosales</taxon>
        <taxon>Rosaceae</taxon>
        <taxon>Amygdaloideae</taxon>
        <taxon>Maleae</taxon>
        <taxon>Malus</taxon>
    </lineage>
</organism>
<gene>
    <name evidence="2" type="ORF">DVH24_038045</name>
</gene>
<dbReference type="EMBL" id="RDQH01000329">
    <property type="protein sequence ID" value="RXI03771.1"/>
    <property type="molecule type" value="Genomic_DNA"/>
</dbReference>
<reference evidence="2 3" key="1">
    <citation type="submission" date="2018-10" db="EMBL/GenBank/DDBJ databases">
        <title>A high-quality apple genome assembly.</title>
        <authorList>
            <person name="Hu J."/>
        </authorList>
    </citation>
    <scope>NUCLEOTIDE SEQUENCE [LARGE SCALE GENOMIC DNA]</scope>
    <source>
        <strain evidence="3">cv. HFTH1</strain>
        <tissue evidence="2">Young leaf</tissue>
    </source>
</reference>
<proteinExistence type="predicted"/>